<dbReference type="PANTHER" id="PTHR34129">
    <property type="entry name" value="BLR1139 PROTEIN"/>
    <property type="match status" value="1"/>
</dbReference>
<keyword evidence="2" id="KW-1185">Reference proteome</keyword>
<dbReference type="KEGG" id="rhp:LPB142_11655"/>
<evidence type="ECO:0008006" key="3">
    <source>
        <dbReference type="Google" id="ProtNLM"/>
    </source>
</evidence>
<organism evidence="1 2">
    <name type="scientific">Rhodobacter xanthinilyticus</name>
    <dbReference type="NCBI Taxonomy" id="1850250"/>
    <lineage>
        <taxon>Bacteria</taxon>
        <taxon>Pseudomonadati</taxon>
        <taxon>Pseudomonadota</taxon>
        <taxon>Alphaproteobacteria</taxon>
        <taxon>Rhodobacterales</taxon>
        <taxon>Rhodobacter group</taxon>
        <taxon>Rhodobacter</taxon>
    </lineage>
</organism>
<dbReference type="Proteomes" id="UP000176562">
    <property type="component" value="Chromosome"/>
</dbReference>
<accession>A0A1D9MDG7</accession>
<evidence type="ECO:0000313" key="2">
    <source>
        <dbReference type="Proteomes" id="UP000176562"/>
    </source>
</evidence>
<dbReference type="Gene3D" id="3.20.170.20">
    <property type="entry name" value="Protein of unknown function DUF952"/>
    <property type="match status" value="1"/>
</dbReference>
<gene>
    <name evidence="1" type="ORF">LPB142_11655</name>
</gene>
<reference evidence="1 2" key="1">
    <citation type="submission" date="2016-10" db="EMBL/GenBank/DDBJ databases">
        <title>Rhodobacter sp. LPB0142, isolated from sea water.</title>
        <authorList>
            <person name="Kim E."/>
            <person name="Yi H."/>
        </authorList>
    </citation>
    <scope>NUCLEOTIDE SEQUENCE [LARGE SCALE GENOMIC DNA]</scope>
    <source>
        <strain evidence="1 2">LPB0142</strain>
    </source>
</reference>
<name>A0A1D9MDG7_9RHOB</name>
<protein>
    <recommendedName>
        <fullName evidence="3">Dihydroorotate dehydrogenase</fullName>
    </recommendedName>
</protein>
<sequence length="112" mass="12077">MLIYKILRRPEWDALRAVGFTLGAPVDLADGFIHFSTAAQAPETAAKHFAGVADLVLAAVEAEALGPELKWEVSRGGALFPHLYRPLTLTEVVQVHDLPLGPAGHIFPEALQ</sequence>
<dbReference type="EMBL" id="CP017781">
    <property type="protein sequence ID" value="AOZ69896.1"/>
    <property type="molecule type" value="Genomic_DNA"/>
</dbReference>
<dbReference type="RefSeq" id="WP_071166474.1">
    <property type="nucleotide sequence ID" value="NZ_CP017781.1"/>
</dbReference>
<dbReference type="AlphaFoldDB" id="A0A1D9MDG7"/>
<dbReference type="STRING" id="1850250.LPB142_11655"/>
<dbReference type="InterPro" id="IPR009297">
    <property type="entry name" value="DUF952"/>
</dbReference>
<dbReference type="PANTHER" id="PTHR34129:SF1">
    <property type="entry name" value="DUF952 DOMAIN-CONTAINING PROTEIN"/>
    <property type="match status" value="1"/>
</dbReference>
<dbReference type="SUPFAM" id="SSF56399">
    <property type="entry name" value="ADP-ribosylation"/>
    <property type="match status" value="1"/>
</dbReference>
<proteinExistence type="predicted"/>
<dbReference type="Pfam" id="PF06108">
    <property type="entry name" value="DUF952"/>
    <property type="match status" value="1"/>
</dbReference>
<evidence type="ECO:0000313" key="1">
    <source>
        <dbReference type="EMBL" id="AOZ69896.1"/>
    </source>
</evidence>